<reference evidence="1 2" key="1">
    <citation type="submission" date="2023-12" db="EMBL/GenBank/DDBJ databases">
        <title>Blastococcus brunescens sp. nov., an actonobacterium isolated from sandstone collected in sahara desert.</title>
        <authorList>
            <person name="Gtari M."/>
            <person name="Ghodhbane F."/>
        </authorList>
    </citation>
    <scope>NUCLEOTIDE SEQUENCE [LARGE SCALE GENOMIC DNA]</scope>
    <source>
        <strain evidence="1 2">BMG 8361</strain>
    </source>
</reference>
<sequence length="203" mass="22101">MTTSLSDLDMPVVLPRWVSSGAVEVVSTGKGRAVAGGPEYWDDISIGPVGHRGGPRPWTVRTLARRGCRPRSDGRWTGDPSLDRAAATAVVQLLLQQIPSGLPAESIRRLVNEAGDTGDRVGRRLMDQRTWTRGEADVDGHPFVLWLHRRPEGFAAVADLGLSVLLVHGQVPPDVWVFALLWPEQARAVLDRQRRAGQGVGRA</sequence>
<evidence type="ECO:0000313" key="2">
    <source>
        <dbReference type="Proteomes" id="UP001324287"/>
    </source>
</evidence>
<dbReference type="EMBL" id="CP141261">
    <property type="protein sequence ID" value="WRL62399.1"/>
    <property type="molecule type" value="Genomic_DNA"/>
</dbReference>
<proteinExistence type="predicted"/>
<protein>
    <submittedName>
        <fullName evidence="1">Uncharacterized protein</fullName>
    </submittedName>
</protein>
<dbReference type="Proteomes" id="UP001324287">
    <property type="component" value="Chromosome"/>
</dbReference>
<gene>
    <name evidence="1" type="ORF">U6N30_20560</name>
</gene>
<dbReference type="RefSeq" id="WP_324273753.1">
    <property type="nucleotide sequence ID" value="NZ_CP141261.1"/>
</dbReference>
<evidence type="ECO:0000313" key="1">
    <source>
        <dbReference type="EMBL" id="WRL62399.1"/>
    </source>
</evidence>
<organism evidence="1 2">
    <name type="scientific">Blastococcus brunescens</name>
    <dbReference type="NCBI Taxonomy" id="1564165"/>
    <lineage>
        <taxon>Bacteria</taxon>
        <taxon>Bacillati</taxon>
        <taxon>Actinomycetota</taxon>
        <taxon>Actinomycetes</taxon>
        <taxon>Geodermatophilales</taxon>
        <taxon>Geodermatophilaceae</taxon>
        <taxon>Blastococcus</taxon>
    </lineage>
</organism>
<keyword evidence="2" id="KW-1185">Reference proteome</keyword>
<accession>A0ABZ1AVB5</accession>
<name>A0ABZ1AVB5_9ACTN</name>